<accession>A0A0F9JHF3</accession>
<dbReference type="AlphaFoldDB" id="A0A0F9JHF3"/>
<keyword evidence="1" id="KW-0472">Membrane</keyword>
<comment type="caution">
    <text evidence="2">The sequence shown here is derived from an EMBL/GenBank/DDBJ whole genome shotgun (WGS) entry which is preliminary data.</text>
</comment>
<keyword evidence="1" id="KW-1133">Transmembrane helix</keyword>
<reference evidence="2" key="1">
    <citation type="journal article" date="2015" name="Nature">
        <title>Complex archaea that bridge the gap between prokaryotes and eukaryotes.</title>
        <authorList>
            <person name="Spang A."/>
            <person name="Saw J.H."/>
            <person name="Jorgensen S.L."/>
            <person name="Zaremba-Niedzwiedzka K."/>
            <person name="Martijn J."/>
            <person name="Lind A.E."/>
            <person name="van Eijk R."/>
            <person name="Schleper C."/>
            <person name="Guy L."/>
            <person name="Ettema T.J."/>
        </authorList>
    </citation>
    <scope>NUCLEOTIDE SEQUENCE</scope>
</reference>
<name>A0A0F9JHF3_9ZZZZ</name>
<proteinExistence type="predicted"/>
<dbReference type="EMBL" id="LAZR01010018">
    <property type="protein sequence ID" value="KKM69264.1"/>
    <property type="molecule type" value="Genomic_DNA"/>
</dbReference>
<feature type="transmembrane region" description="Helical" evidence="1">
    <location>
        <begin position="13"/>
        <end position="35"/>
    </location>
</feature>
<keyword evidence="1" id="KW-0812">Transmembrane</keyword>
<gene>
    <name evidence="2" type="ORF">LCGC14_1452590</name>
</gene>
<evidence type="ECO:0000256" key="1">
    <source>
        <dbReference type="SAM" id="Phobius"/>
    </source>
</evidence>
<sequence length="37" mass="3965">MTTGELAHELACWSLIVMGIVAVLFGGIAIVRILLRP</sequence>
<evidence type="ECO:0000313" key="2">
    <source>
        <dbReference type="EMBL" id="KKM69264.1"/>
    </source>
</evidence>
<protein>
    <submittedName>
        <fullName evidence="2">Uncharacterized protein</fullName>
    </submittedName>
</protein>
<organism evidence="2">
    <name type="scientific">marine sediment metagenome</name>
    <dbReference type="NCBI Taxonomy" id="412755"/>
    <lineage>
        <taxon>unclassified sequences</taxon>
        <taxon>metagenomes</taxon>
        <taxon>ecological metagenomes</taxon>
    </lineage>
</organism>